<feature type="compositionally biased region" description="Basic and acidic residues" evidence="1">
    <location>
        <begin position="99"/>
        <end position="110"/>
    </location>
</feature>
<dbReference type="Proteomes" id="UP000287651">
    <property type="component" value="Unassembled WGS sequence"/>
</dbReference>
<evidence type="ECO:0000256" key="1">
    <source>
        <dbReference type="SAM" id="MobiDB-lite"/>
    </source>
</evidence>
<protein>
    <submittedName>
        <fullName evidence="2">Uncharacterized protein</fullName>
    </submittedName>
</protein>
<organism evidence="2 3">
    <name type="scientific">Ensete ventricosum</name>
    <name type="common">Abyssinian banana</name>
    <name type="synonym">Musa ensete</name>
    <dbReference type="NCBI Taxonomy" id="4639"/>
    <lineage>
        <taxon>Eukaryota</taxon>
        <taxon>Viridiplantae</taxon>
        <taxon>Streptophyta</taxon>
        <taxon>Embryophyta</taxon>
        <taxon>Tracheophyta</taxon>
        <taxon>Spermatophyta</taxon>
        <taxon>Magnoliopsida</taxon>
        <taxon>Liliopsida</taxon>
        <taxon>Zingiberales</taxon>
        <taxon>Musaceae</taxon>
        <taxon>Ensete</taxon>
    </lineage>
</organism>
<feature type="compositionally biased region" description="Basic and acidic residues" evidence="1">
    <location>
        <begin position="120"/>
        <end position="134"/>
    </location>
</feature>
<evidence type="ECO:0000313" key="2">
    <source>
        <dbReference type="EMBL" id="RRT68831.1"/>
    </source>
</evidence>
<dbReference type="EMBL" id="AMZH03004567">
    <property type="protein sequence ID" value="RRT68831.1"/>
    <property type="molecule type" value="Genomic_DNA"/>
</dbReference>
<comment type="caution">
    <text evidence="2">The sequence shown here is derived from an EMBL/GenBank/DDBJ whole genome shotgun (WGS) entry which is preliminary data.</text>
</comment>
<reference evidence="2 3" key="1">
    <citation type="journal article" date="2014" name="Agronomy (Basel)">
        <title>A Draft Genome Sequence for Ensete ventricosum, the Drought-Tolerant Tree Against Hunger.</title>
        <authorList>
            <person name="Harrison J."/>
            <person name="Moore K.A."/>
            <person name="Paszkiewicz K."/>
            <person name="Jones T."/>
            <person name="Grant M."/>
            <person name="Ambacheew D."/>
            <person name="Muzemil S."/>
            <person name="Studholme D.J."/>
        </authorList>
    </citation>
    <scope>NUCLEOTIDE SEQUENCE [LARGE SCALE GENOMIC DNA]</scope>
</reference>
<name>A0A426ZXZ5_ENSVE</name>
<gene>
    <name evidence="2" type="ORF">B296_00037965</name>
</gene>
<accession>A0A426ZXZ5</accession>
<dbReference type="AlphaFoldDB" id="A0A426ZXZ5"/>
<evidence type="ECO:0000313" key="3">
    <source>
        <dbReference type="Proteomes" id="UP000287651"/>
    </source>
</evidence>
<sequence>MEVVLVHPVVKVPDPDRLVLLPTGRRRVRYGPMVLRRQNRGMVVRHEVLCVLRNRRRHNLVRRHHHRRLRGVLHRRHPLLLPCLSVTARRLLHHRRRLCEESRPEEEGRGGDGAARPKKRNDVSRRMVRGRESRPSTGDRGCGGNDAMSGLVLGPFAGPLPRCNPPRSALSRRFL</sequence>
<feature type="region of interest" description="Disordered" evidence="1">
    <location>
        <begin position="99"/>
        <end position="146"/>
    </location>
</feature>
<proteinExistence type="predicted"/>